<dbReference type="Gene3D" id="1.25.40.10">
    <property type="entry name" value="Tetratricopeptide repeat domain"/>
    <property type="match status" value="4"/>
</dbReference>
<comment type="caution">
    <text evidence="4">The sequence shown here is derived from an EMBL/GenBank/DDBJ whole genome shotgun (WGS) entry which is preliminary data.</text>
</comment>
<organism evidence="4 5">
    <name type="scientific">Arenimonas fontis</name>
    <dbReference type="NCBI Taxonomy" id="2608255"/>
    <lineage>
        <taxon>Bacteria</taxon>
        <taxon>Pseudomonadati</taxon>
        <taxon>Pseudomonadota</taxon>
        <taxon>Gammaproteobacteria</taxon>
        <taxon>Lysobacterales</taxon>
        <taxon>Lysobacteraceae</taxon>
        <taxon>Arenimonas</taxon>
    </lineage>
</organism>
<name>A0A5B2Z9Z1_9GAMM</name>
<dbReference type="Pfam" id="PF12895">
    <property type="entry name" value="ANAPC3"/>
    <property type="match status" value="1"/>
</dbReference>
<dbReference type="Proteomes" id="UP000322165">
    <property type="component" value="Unassembled WGS sequence"/>
</dbReference>
<evidence type="ECO:0000256" key="1">
    <source>
        <dbReference type="ARBA" id="ARBA00022737"/>
    </source>
</evidence>
<dbReference type="AlphaFoldDB" id="A0A5B2Z9Z1"/>
<keyword evidence="1" id="KW-0677">Repeat</keyword>
<gene>
    <name evidence="4" type="ORF">F0415_08710</name>
</gene>
<dbReference type="PANTHER" id="PTHR45586:SF1">
    <property type="entry name" value="LIPOPOLYSACCHARIDE ASSEMBLY PROTEIN B"/>
    <property type="match status" value="1"/>
</dbReference>
<reference evidence="4 5" key="2">
    <citation type="submission" date="2019-09" db="EMBL/GenBank/DDBJ databases">
        <authorList>
            <person name="Mazur A."/>
        </authorList>
    </citation>
    <scope>NUCLEOTIDE SEQUENCE [LARGE SCALE GENOMIC DNA]</scope>
    <source>
        <strain evidence="4 5">3729k</strain>
    </source>
</reference>
<dbReference type="InterPro" id="IPR019734">
    <property type="entry name" value="TPR_rpt"/>
</dbReference>
<dbReference type="SMART" id="SM00028">
    <property type="entry name" value="TPR"/>
    <property type="match status" value="5"/>
</dbReference>
<feature type="repeat" description="TPR" evidence="3">
    <location>
        <begin position="32"/>
        <end position="65"/>
    </location>
</feature>
<proteinExistence type="predicted"/>
<dbReference type="RefSeq" id="WP_149860825.1">
    <property type="nucleotide sequence ID" value="NZ_VUOD01000005.1"/>
</dbReference>
<dbReference type="InterPro" id="IPR011990">
    <property type="entry name" value="TPR-like_helical_dom_sf"/>
</dbReference>
<sequence>MSTEITDALRRGDTEKALAAARRLVKAEPDNAEAQYLLGLALQRAGDVRGALAAFGRATDLAPDKPAYAFAVASLAMAMGNLDSAEKYARLASGLDPNFLPAYALAGQAALMRRDRGEAENQLKLAQRVNPNHPLSLLLEGHLARFDGDEERAMRLFMAVVKADGSLSAAHLALGLGFLRSGQLAFAQQALGNARALAPTNLTVNQALLEALRRQGKLDEALALVDELLTATRGDPALVRLRAELLIGLGRAGDAYETLAPLLVKQPDHPQILPMALETLRLDGRAHEGLPLMEAALAKSPREDSLWMLRGALAGSIGENPRTVLDRWVQTVPDSPGAWEQMAGYLEATGQPAAAAEAAQRALALKPDLPGAGLVLVRIRYLTDPEAALQALESVRVPAGQPHSLRNVMGWRALLLDRLGRHDEAAATIRELADHPLPEERPLPPLAPAEAQARAGAGTVLVALPGLRVDPLAASLRESLAERLKSGPEALAEAGDDRGVAWVSHADARLLRGLQGVRWLVLLTDPRDALLNWMVFGSAQGFGLGGDTRAAAQWLHDSLQALLALSNQERERVYWLRRDGDLAEAAVEAGRVLGVELDAAVLEAPSASSGVRPFPAGHWRHYRQAFAEEFAVLAPVAQALGYPAE</sequence>
<protein>
    <submittedName>
        <fullName evidence="4">Tetratricopeptide repeat protein</fullName>
    </submittedName>
</protein>
<accession>A0A5B2Z9Z1</accession>
<dbReference type="PANTHER" id="PTHR45586">
    <property type="entry name" value="TPR REPEAT-CONTAINING PROTEIN PA4667"/>
    <property type="match status" value="1"/>
</dbReference>
<dbReference type="PROSITE" id="PS50005">
    <property type="entry name" value="TPR"/>
    <property type="match status" value="1"/>
</dbReference>
<keyword evidence="5" id="KW-1185">Reference proteome</keyword>
<dbReference type="EMBL" id="VUOD01000005">
    <property type="protein sequence ID" value="KAA2284767.1"/>
    <property type="molecule type" value="Genomic_DNA"/>
</dbReference>
<dbReference type="SUPFAM" id="SSF48452">
    <property type="entry name" value="TPR-like"/>
    <property type="match status" value="2"/>
</dbReference>
<evidence type="ECO:0000256" key="2">
    <source>
        <dbReference type="ARBA" id="ARBA00022803"/>
    </source>
</evidence>
<keyword evidence="2 3" id="KW-0802">TPR repeat</keyword>
<dbReference type="InterPro" id="IPR051012">
    <property type="entry name" value="CellSynth/LPSAsmb/PSIAsmb"/>
</dbReference>
<reference evidence="4 5" key="1">
    <citation type="submission" date="2019-09" db="EMBL/GenBank/DDBJ databases">
        <title>Arenimonas chukotkensis sp. nov., a bacterium isolated from Chukotka hot spring, Arctic region, Russia.</title>
        <authorList>
            <person name="Zayulina K.S."/>
            <person name="Prokofeva M.I."/>
            <person name="Elcheninov A.G."/>
            <person name="Novikov A."/>
            <person name="Kochetkova T.V."/>
            <person name="Kublanov I.V."/>
        </authorList>
    </citation>
    <scope>NUCLEOTIDE SEQUENCE [LARGE SCALE GENOMIC DNA]</scope>
    <source>
        <strain evidence="4 5">3729k</strain>
    </source>
</reference>
<evidence type="ECO:0000313" key="4">
    <source>
        <dbReference type="EMBL" id="KAA2284767.1"/>
    </source>
</evidence>
<dbReference type="Pfam" id="PF14559">
    <property type="entry name" value="TPR_19"/>
    <property type="match status" value="1"/>
</dbReference>
<evidence type="ECO:0000313" key="5">
    <source>
        <dbReference type="Proteomes" id="UP000322165"/>
    </source>
</evidence>
<evidence type="ECO:0000256" key="3">
    <source>
        <dbReference type="PROSITE-ProRule" id="PRU00339"/>
    </source>
</evidence>